<dbReference type="EMBL" id="KL648534">
    <property type="protein sequence ID" value="KEY69293.1"/>
    <property type="molecule type" value="Genomic_DNA"/>
</dbReference>
<protein>
    <recommendedName>
        <fullName evidence="6">Protein kinase domain-containing protein</fullName>
    </recommendedName>
</protein>
<dbReference type="HOGENOM" id="CLU_000288_81_2_1"/>
<evidence type="ECO:0000256" key="2">
    <source>
        <dbReference type="ARBA" id="ARBA00022679"/>
    </source>
</evidence>
<evidence type="ECO:0000256" key="3">
    <source>
        <dbReference type="ARBA" id="ARBA00022741"/>
    </source>
</evidence>
<evidence type="ECO:0000256" key="5">
    <source>
        <dbReference type="ARBA" id="ARBA00022840"/>
    </source>
</evidence>
<keyword evidence="8" id="KW-1185">Reference proteome</keyword>
<dbReference type="GO" id="GO:0004674">
    <property type="term" value="F:protein serine/threonine kinase activity"/>
    <property type="evidence" value="ECO:0007669"/>
    <property type="project" value="UniProtKB-KW"/>
</dbReference>
<gene>
    <name evidence="7" type="ORF">S7711_01744</name>
</gene>
<keyword evidence="1" id="KW-0723">Serine/threonine-protein kinase</keyword>
<keyword evidence="4" id="KW-0418">Kinase</keyword>
<dbReference type="PROSITE" id="PS50011">
    <property type="entry name" value="PROTEIN_KINASE_DOM"/>
    <property type="match status" value="1"/>
</dbReference>
<feature type="domain" description="Protein kinase" evidence="6">
    <location>
        <begin position="29"/>
        <end position="417"/>
    </location>
</feature>
<keyword evidence="3" id="KW-0547">Nucleotide-binding</keyword>
<dbReference type="GO" id="GO:0043484">
    <property type="term" value="P:regulation of RNA splicing"/>
    <property type="evidence" value="ECO:0007669"/>
    <property type="project" value="TreeGrafter"/>
</dbReference>
<dbReference type="Proteomes" id="UP000028045">
    <property type="component" value="Unassembled WGS sequence"/>
</dbReference>
<dbReference type="InterPro" id="IPR011009">
    <property type="entry name" value="Kinase-like_dom_sf"/>
</dbReference>
<dbReference type="AlphaFoldDB" id="A0A084AVG4"/>
<proteinExistence type="predicted"/>
<keyword evidence="5" id="KW-0067">ATP-binding</keyword>
<dbReference type="SMART" id="SM00220">
    <property type="entry name" value="S_TKc"/>
    <property type="match status" value="1"/>
</dbReference>
<dbReference type="Pfam" id="PF00069">
    <property type="entry name" value="Pkinase"/>
    <property type="match status" value="1"/>
</dbReference>
<dbReference type="InterPro" id="IPR051175">
    <property type="entry name" value="CLK_kinases"/>
</dbReference>
<reference evidence="7 8" key="1">
    <citation type="journal article" date="2014" name="BMC Genomics">
        <title>Comparative genome sequencing reveals chemotype-specific gene clusters in the toxigenic black mold Stachybotrys.</title>
        <authorList>
            <person name="Semeiks J."/>
            <person name="Borek D."/>
            <person name="Otwinowski Z."/>
            <person name="Grishin N.V."/>
        </authorList>
    </citation>
    <scope>NUCLEOTIDE SEQUENCE [LARGE SCALE GENOMIC DNA]</scope>
    <source>
        <strain evidence="8">CBS 109288 / IBT 7711</strain>
    </source>
</reference>
<dbReference type="Gene3D" id="3.30.200.20">
    <property type="entry name" value="Phosphorylase Kinase, domain 1"/>
    <property type="match status" value="1"/>
</dbReference>
<dbReference type="GO" id="GO:0005524">
    <property type="term" value="F:ATP binding"/>
    <property type="evidence" value="ECO:0007669"/>
    <property type="project" value="UniProtKB-KW"/>
</dbReference>
<keyword evidence="2" id="KW-0808">Transferase</keyword>
<dbReference type="GO" id="GO:0005634">
    <property type="term" value="C:nucleus"/>
    <property type="evidence" value="ECO:0007669"/>
    <property type="project" value="TreeGrafter"/>
</dbReference>
<evidence type="ECO:0000313" key="7">
    <source>
        <dbReference type="EMBL" id="KEY69293.1"/>
    </source>
</evidence>
<evidence type="ECO:0000256" key="4">
    <source>
        <dbReference type="ARBA" id="ARBA00022777"/>
    </source>
</evidence>
<dbReference type="PANTHER" id="PTHR45646:SF11">
    <property type="entry name" value="SERINE_THREONINE-PROTEIN KINASE DOA"/>
    <property type="match status" value="1"/>
</dbReference>
<evidence type="ECO:0000256" key="1">
    <source>
        <dbReference type="ARBA" id="ARBA00022527"/>
    </source>
</evidence>
<accession>A0A084AVG4</accession>
<evidence type="ECO:0000259" key="6">
    <source>
        <dbReference type="PROSITE" id="PS50011"/>
    </source>
</evidence>
<dbReference type="PANTHER" id="PTHR45646">
    <property type="entry name" value="SERINE/THREONINE-PROTEIN KINASE DOA-RELATED"/>
    <property type="match status" value="1"/>
</dbReference>
<evidence type="ECO:0000313" key="8">
    <source>
        <dbReference type="Proteomes" id="UP000028045"/>
    </source>
</evidence>
<dbReference type="InterPro" id="IPR000719">
    <property type="entry name" value="Prot_kinase_dom"/>
</dbReference>
<dbReference type="Gene3D" id="1.10.510.10">
    <property type="entry name" value="Transferase(Phosphotransferase) domain 1"/>
    <property type="match status" value="1"/>
</dbReference>
<organism evidence="7 8">
    <name type="scientific">Stachybotrys chartarum (strain CBS 109288 / IBT 7711)</name>
    <name type="common">Toxic black mold</name>
    <name type="synonym">Stilbospora chartarum</name>
    <dbReference type="NCBI Taxonomy" id="1280523"/>
    <lineage>
        <taxon>Eukaryota</taxon>
        <taxon>Fungi</taxon>
        <taxon>Dikarya</taxon>
        <taxon>Ascomycota</taxon>
        <taxon>Pezizomycotina</taxon>
        <taxon>Sordariomycetes</taxon>
        <taxon>Hypocreomycetidae</taxon>
        <taxon>Hypocreales</taxon>
        <taxon>Stachybotryaceae</taxon>
        <taxon>Stachybotrys</taxon>
    </lineage>
</organism>
<dbReference type="SUPFAM" id="SSF56112">
    <property type="entry name" value="Protein kinase-like (PK-like)"/>
    <property type="match status" value="1"/>
</dbReference>
<name>A0A084AVG4_STACB</name>
<sequence length="450" mass="50663">MDTRYEYAEKYSAGGYYPAKLDDVLNDRYKIVRKLGYGRKATVWLAVDQREVRLVALKIMVSARGEEDIAHELHLYQIIKAIPKHNIGIDGLRIVIPDDHFRIHGPGGVHLCLVSKAMALSADQAMSCKPSSHSEIHTGSNPQTPMPFLHVKSMLREVLWGLDFLHRNGLAHGNLHMGNILLECDSMVLENADLERLRQTLWDTVALKRLDGQKDTFAPQYLVQPNPLKDFRSRIRYVLTDLSGGFEAKDASEVPATMLEHYRSPEFTLGEDIGTPVDVWAFGCLTFQLLCNKTLFAPEMSKISAPIQDPMDNHLVRIVEVAGPLQKVHYEAWPNGRKYVTGFGFSQHIADGQGPRWFPMPTVPAQIGILEELFYKHKAADMNDKAASQAVNLIRKCLNTYPVARATVPEILAHPFFAGASAAYSHDVQRHGQSIWKHPKIWVNLPQCCK</sequence>